<evidence type="ECO:0000259" key="5">
    <source>
        <dbReference type="PROSITE" id="PS50042"/>
    </source>
</evidence>
<dbReference type="InterPro" id="IPR036388">
    <property type="entry name" value="WH-like_DNA-bd_sf"/>
</dbReference>
<dbReference type="Proteomes" id="UP000295182">
    <property type="component" value="Unassembled WGS sequence"/>
</dbReference>
<keyword evidence="2" id="KW-0238">DNA-binding</keyword>
<sequence>METIPPAIPCPNQAPQCAAASISTHETMARVLQMFEPDSADQPVAAKFPVLLRRVHAGESLVHEGAPADAIFFVRLGTFKVFRIAEDGYEQVLAFAVRREVLGFEALCAASYPAAMQALEDSTVYVIPRCEIAQLSHALPSFALVLQRAGSLTLTHSRELVDILAAVASDVRLARFLIQLSKRMAACGQSPRRFLLRMGRREIASLLGVAHETVSRCFSALAAMGFLYVNDREIDILDMNGLKAFSRSTRRQTDDAPGPRHPGLVRPTARTPVRALAHPSGLMPGGAI</sequence>
<dbReference type="Pfam" id="PF00027">
    <property type="entry name" value="cNMP_binding"/>
    <property type="match status" value="1"/>
</dbReference>
<dbReference type="InterPro" id="IPR018335">
    <property type="entry name" value="Tscrpt_reg_HTH_Crp-type_CS"/>
</dbReference>
<dbReference type="PANTHER" id="PTHR24567">
    <property type="entry name" value="CRP FAMILY TRANSCRIPTIONAL REGULATORY PROTEIN"/>
    <property type="match status" value="1"/>
</dbReference>
<dbReference type="CDD" id="cd00038">
    <property type="entry name" value="CAP_ED"/>
    <property type="match status" value="1"/>
</dbReference>
<accession>A0A4V2SKE2</accession>
<dbReference type="InterPro" id="IPR018488">
    <property type="entry name" value="cNMP-bd_CS"/>
</dbReference>
<dbReference type="AlphaFoldDB" id="A0A4V2SKE2"/>
<keyword evidence="1" id="KW-0805">Transcription regulation</keyword>
<dbReference type="PROSITE" id="PS51063">
    <property type="entry name" value="HTH_CRP_2"/>
    <property type="match status" value="1"/>
</dbReference>
<dbReference type="SUPFAM" id="SSF51206">
    <property type="entry name" value="cAMP-binding domain-like"/>
    <property type="match status" value="1"/>
</dbReference>
<evidence type="ECO:0000256" key="3">
    <source>
        <dbReference type="ARBA" id="ARBA00023163"/>
    </source>
</evidence>
<dbReference type="EMBL" id="SLXH01000006">
    <property type="protein sequence ID" value="TCP19206.1"/>
    <property type="molecule type" value="Genomic_DNA"/>
</dbReference>
<dbReference type="PROSITE" id="PS00888">
    <property type="entry name" value="CNMP_BINDING_1"/>
    <property type="match status" value="1"/>
</dbReference>
<dbReference type="PANTHER" id="PTHR24567:SF75">
    <property type="entry name" value="FUMARATE AND NITRATE REDUCTION REGULATORY PROTEIN"/>
    <property type="match status" value="1"/>
</dbReference>
<dbReference type="GO" id="GO:0005829">
    <property type="term" value="C:cytosol"/>
    <property type="evidence" value="ECO:0007669"/>
    <property type="project" value="TreeGrafter"/>
</dbReference>
<keyword evidence="3" id="KW-0804">Transcription</keyword>
<dbReference type="InterPro" id="IPR036390">
    <property type="entry name" value="WH_DNA-bd_sf"/>
</dbReference>
<dbReference type="RefSeq" id="WP_165887069.1">
    <property type="nucleotide sequence ID" value="NZ_QXNC01000004.1"/>
</dbReference>
<proteinExistence type="predicted"/>
<evidence type="ECO:0000313" key="8">
    <source>
        <dbReference type="Proteomes" id="UP000295182"/>
    </source>
</evidence>
<evidence type="ECO:0000256" key="4">
    <source>
        <dbReference type="SAM" id="MobiDB-lite"/>
    </source>
</evidence>
<evidence type="ECO:0000256" key="2">
    <source>
        <dbReference type="ARBA" id="ARBA00023125"/>
    </source>
</evidence>
<dbReference type="PRINTS" id="PR00034">
    <property type="entry name" value="HTHCRP"/>
</dbReference>
<dbReference type="SMART" id="SM00419">
    <property type="entry name" value="HTH_CRP"/>
    <property type="match status" value="1"/>
</dbReference>
<dbReference type="InterPro" id="IPR050397">
    <property type="entry name" value="Env_Response_Regulators"/>
</dbReference>
<feature type="domain" description="Cyclic nucleotide-binding" evidence="5">
    <location>
        <begin position="31"/>
        <end position="115"/>
    </location>
</feature>
<dbReference type="InterPro" id="IPR018490">
    <property type="entry name" value="cNMP-bd_dom_sf"/>
</dbReference>
<feature type="region of interest" description="Disordered" evidence="4">
    <location>
        <begin position="248"/>
        <end position="288"/>
    </location>
</feature>
<dbReference type="Gene3D" id="1.10.10.10">
    <property type="entry name" value="Winged helix-like DNA-binding domain superfamily/Winged helix DNA-binding domain"/>
    <property type="match status" value="1"/>
</dbReference>
<dbReference type="Gene3D" id="2.60.120.10">
    <property type="entry name" value="Jelly Rolls"/>
    <property type="match status" value="1"/>
</dbReference>
<protein>
    <submittedName>
        <fullName evidence="7">CRP/FNR family transcriptional regulator</fullName>
    </submittedName>
</protein>
<dbReference type="PROSITE" id="PS00042">
    <property type="entry name" value="HTH_CRP_1"/>
    <property type="match status" value="1"/>
</dbReference>
<organism evidence="7 8">
    <name type="scientific">Simplicispira metamorpha</name>
    <dbReference type="NCBI Taxonomy" id="80881"/>
    <lineage>
        <taxon>Bacteria</taxon>
        <taxon>Pseudomonadati</taxon>
        <taxon>Pseudomonadota</taxon>
        <taxon>Betaproteobacteria</taxon>
        <taxon>Burkholderiales</taxon>
        <taxon>Comamonadaceae</taxon>
        <taxon>Simplicispira</taxon>
    </lineage>
</organism>
<comment type="caution">
    <text evidence="7">The sequence shown here is derived from an EMBL/GenBank/DDBJ whole genome shotgun (WGS) entry which is preliminary data.</text>
</comment>
<dbReference type="Pfam" id="PF13545">
    <property type="entry name" value="HTH_Crp_2"/>
    <property type="match status" value="1"/>
</dbReference>
<keyword evidence="8" id="KW-1185">Reference proteome</keyword>
<evidence type="ECO:0000259" key="6">
    <source>
        <dbReference type="PROSITE" id="PS51063"/>
    </source>
</evidence>
<dbReference type="InterPro" id="IPR014710">
    <property type="entry name" value="RmlC-like_jellyroll"/>
</dbReference>
<dbReference type="SUPFAM" id="SSF46785">
    <property type="entry name" value="Winged helix' DNA-binding domain"/>
    <property type="match status" value="1"/>
</dbReference>
<name>A0A4V2SKE2_9BURK</name>
<dbReference type="GO" id="GO:0003677">
    <property type="term" value="F:DNA binding"/>
    <property type="evidence" value="ECO:0007669"/>
    <property type="project" value="UniProtKB-KW"/>
</dbReference>
<dbReference type="InterPro" id="IPR000595">
    <property type="entry name" value="cNMP-bd_dom"/>
</dbReference>
<evidence type="ECO:0000313" key="7">
    <source>
        <dbReference type="EMBL" id="TCP19206.1"/>
    </source>
</evidence>
<dbReference type="GO" id="GO:0003700">
    <property type="term" value="F:DNA-binding transcription factor activity"/>
    <property type="evidence" value="ECO:0007669"/>
    <property type="project" value="InterPro"/>
</dbReference>
<dbReference type="SMART" id="SM00100">
    <property type="entry name" value="cNMP"/>
    <property type="match status" value="1"/>
</dbReference>
<feature type="domain" description="HTH crp-type" evidence="6">
    <location>
        <begin position="167"/>
        <end position="240"/>
    </location>
</feature>
<dbReference type="InterPro" id="IPR012318">
    <property type="entry name" value="HTH_CRP"/>
</dbReference>
<evidence type="ECO:0000256" key="1">
    <source>
        <dbReference type="ARBA" id="ARBA00023015"/>
    </source>
</evidence>
<gene>
    <name evidence="7" type="ORF">EV674_10649</name>
</gene>
<reference evidence="7 8" key="1">
    <citation type="submission" date="2019-03" db="EMBL/GenBank/DDBJ databases">
        <title>Genomic Encyclopedia of Type Strains, Phase IV (KMG-IV): sequencing the most valuable type-strain genomes for metagenomic binning, comparative biology and taxonomic classification.</title>
        <authorList>
            <person name="Goeker M."/>
        </authorList>
    </citation>
    <scope>NUCLEOTIDE SEQUENCE [LARGE SCALE GENOMIC DNA]</scope>
    <source>
        <strain evidence="7 8">DSM 1837</strain>
    </source>
</reference>
<dbReference type="PROSITE" id="PS50042">
    <property type="entry name" value="CNMP_BINDING_3"/>
    <property type="match status" value="1"/>
</dbReference>